<dbReference type="OrthoDB" id="9812349at2"/>
<keyword evidence="3" id="KW-1185">Reference proteome</keyword>
<dbReference type="InterPro" id="IPR008523">
    <property type="entry name" value="DUF805"/>
</dbReference>
<organism evidence="2 3">
    <name type="scientific">Parvularcula bermudensis (strain ATCC BAA-594 / HTCC2503 / KCTC 12087)</name>
    <dbReference type="NCBI Taxonomy" id="314260"/>
    <lineage>
        <taxon>Bacteria</taxon>
        <taxon>Pseudomonadati</taxon>
        <taxon>Pseudomonadota</taxon>
        <taxon>Alphaproteobacteria</taxon>
        <taxon>Parvularculales</taxon>
        <taxon>Parvularculaceae</taxon>
        <taxon>Parvularcula</taxon>
    </lineage>
</organism>
<feature type="transmembrane region" description="Helical" evidence="1">
    <location>
        <begin position="74"/>
        <end position="107"/>
    </location>
</feature>
<feature type="transmembrane region" description="Helical" evidence="1">
    <location>
        <begin position="20"/>
        <end position="38"/>
    </location>
</feature>
<dbReference type="AlphaFoldDB" id="E0TC31"/>
<sequence length="175" mass="18600">MSRWARIFAPRGRAGRREMALVTVTFLIFGSLVGAAPAGVLGGLGVLCQGVLLWLVSISVPIRRFHDMDRSWWWQALFLGGAAFGLLVMQMGIATASAVIGVAPYAWVADPATFQAALEAANEGRAVPIDPLDHTVMGGFAFALIFVLTGFGWLLFVPGSPDANRFGSPPGIREG</sequence>
<evidence type="ECO:0000313" key="2">
    <source>
        <dbReference type="EMBL" id="ADM09824.1"/>
    </source>
</evidence>
<feature type="transmembrane region" description="Helical" evidence="1">
    <location>
        <begin position="136"/>
        <end position="156"/>
    </location>
</feature>
<dbReference type="RefSeq" id="WP_013300798.1">
    <property type="nucleotide sequence ID" value="NC_014414.1"/>
</dbReference>
<dbReference type="eggNOG" id="COG3152">
    <property type="taxonomic scope" value="Bacteria"/>
</dbReference>
<evidence type="ECO:0000256" key="1">
    <source>
        <dbReference type="SAM" id="Phobius"/>
    </source>
</evidence>
<keyword evidence="1" id="KW-1133">Transmembrane helix</keyword>
<proteinExistence type="predicted"/>
<dbReference type="Proteomes" id="UP000001302">
    <property type="component" value="Chromosome"/>
</dbReference>
<reference evidence="2 3" key="2">
    <citation type="journal article" date="2011" name="J. Bacteriol.">
        <title>Complete genome sequence of strain HTCC2503T of Parvularcula bermudensis, the type species of the order "Parvularculales" in the class Alphaproteobacteria.</title>
        <authorList>
            <person name="Oh H.M."/>
            <person name="Kang I."/>
            <person name="Vergin K.L."/>
            <person name="Kang D."/>
            <person name="Rhee K.H."/>
            <person name="Giovannoni S.J."/>
            <person name="Cho J.C."/>
        </authorList>
    </citation>
    <scope>NUCLEOTIDE SEQUENCE [LARGE SCALE GENOMIC DNA]</scope>
    <source>
        <strain evidence="3">ATCC BAA-594 / HTCC2503 / KCTC 12087</strain>
    </source>
</reference>
<keyword evidence="1" id="KW-0472">Membrane</keyword>
<dbReference type="KEGG" id="pbr:PB2503_08844"/>
<feature type="transmembrane region" description="Helical" evidence="1">
    <location>
        <begin position="44"/>
        <end position="62"/>
    </location>
</feature>
<dbReference type="HOGENOM" id="CLU_1531109_0_0_5"/>
<accession>E0TC31</accession>
<keyword evidence="1" id="KW-0812">Transmembrane</keyword>
<dbReference type="EMBL" id="CP002156">
    <property type="protein sequence ID" value="ADM09824.1"/>
    <property type="molecule type" value="Genomic_DNA"/>
</dbReference>
<dbReference type="GO" id="GO:0016020">
    <property type="term" value="C:membrane"/>
    <property type="evidence" value="ECO:0007669"/>
    <property type="project" value="InterPro"/>
</dbReference>
<dbReference type="Pfam" id="PF05656">
    <property type="entry name" value="DUF805"/>
    <property type="match status" value="1"/>
</dbReference>
<dbReference type="STRING" id="314260.PB2503_08844"/>
<protein>
    <submittedName>
        <fullName evidence="2">Uncharacterized protein</fullName>
    </submittedName>
</protein>
<gene>
    <name evidence="2" type="ordered locus">PB2503_08844</name>
</gene>
<evidence type="ECO:0000313" key="3">
    <source>
        <dbReference type="Proteomes" id="UP000001302"/>
    </source>
</evidence>
<reference evidence="3" key="1">
    <citation type="submission" date="2010-08" db="EMBL/GenBank/DDBJ databases">
        <title>Genome sequence of Parvularcula bermudensis HTCC2503.</title>
        <authorList>
            <person name="Kang D.-M."/>
            <person name="Oh H.-M."/>
            <person name="Cho J.-C."/>
        </authorList>
    </citation>
    <scope>NUCLEOTIDE SEQUENCE [LARGE SCALE GENOMIC DNA]</scope>
    <source>
        <strain evidence="3">ATCC BAA-594 / HTCC2503 / KCTC 12087</strain>
    </source>
</reference>
<name>E0TC31_PARBH</name>